<dbReference type="AlphaFoldDB" id="A0A5J5IGE1"/>
<dbReference type="Gene3D" id="3.40.30.10">
    <property type="entry name" value="Glutaredoxin"/>
    <property type="match status" value="1"/>
</dbReference>
<evidence type="ECO:0000313" key="2">
    <source>
        <dbReference type="EMBL" id="KAA9039161.1"/>
    </source>
</evidence>
<name>A0A5J5IGE1_9BACT</name>
<dbReference type="EMBL" id="VYQF01000002">
    <property type="protein sequence ID" value="KAA9039161.1"/>
    <property type="molecule type" value="Genomic_DNA"/>
</dbReference>
<sequence>MHRTYVYHLMTKNVKFILVGFLFILCSFKVTLTTHDKLTWINMEQLKEKMKSDPKPALIDLYTNWCYWCKVMDKKTYTNAKVVSYINEHFYPVKVDAETKNVIDWKNKSYAYNENYKVNDFTMYVTSGQPGFPTTVIFTDEHSDPISIQGFLEPKEMEPILKYFGEGAYKTESFEVFKTTFKSMW</sequence>
<dbReference type="InterPro" id="IPR004879">
    <property type="entry name" value="Ssp411-like_TRX"/>
</dbReference>
<protein>
    <submittedName>
        <fullName evidence="2">DUF255 domain-containing protein</fullName>
    </submittedName>
</protein>
<keyword evidence="3" id="KW-1185">Reference proteome</keyword>
<accession>A0A5J5IGE1</accession>
<evidence type="ECO:0000313" key="3">
    <source>
        <dbReference type="Proteomes" id="UP000326903"/>
    </source>
</evidence>
<gene>
    <name evidence="2" type="ORF">FW778_10020</name>
</gene>
<proteinExistence type="predicted"/>
<comment type="caution">
    <text evidence="2">The sequence shown here is derived from an EMBL/GenBank/DDBJ whole genome shotgun (WGS) entry which is preliminary data.</text>
</comment>
<dbReference type="Pfam" id="PF03190">
    <property type="entry name" value="Thioredox_DsbH"/>
    <property type="match status" value="1"/>
</dbReference>
<dbReference type="InterPro" id="IPR036249">
    <property type="entry name" value="Thioredoxin-like_sf"/>
</dbReference>
<dbReference type="Proteomes" id="UP000326903">
    <property type="component" value="Unassembled WGS sequence"/>
</dbReference>
<organism evidence="2 3">
    <name type="scientific">Ginsengibacter hankyongi</name>
    <dbReference type="NCBI Taxonomy" id="2607284"/>
    <lineage>
        <taxon>Bacteria</taxon>
        <taxon>Pseudomonadati</taxon>
        <taxon>Bacteroidota</taxon>
        <taxon>Chitinophagia</taxon>
        <taxon>Chitinophagales</taxon>
        <taxon>Chitinophagaceae</taxon>
        <taxon>Ginsengibacter</taxon>
    </lineage>
</organism>
<evidence type="ECO:0000259" key="1">
    <source>
        <dbReference type="Pfam" id="PF03190"/>
    </source>
</evidence>
<dbReference type="SUPFAM" id="SSF52833">
    <property type="entry name" value="Thioredoxin-like"/>
    <property type="match status" value="1"/>
</dbReference>
<dbReference type="RefSeq" id="WP_150414570.1">
    <property type="nucleotide sequence ID" value="NZ_VYQF01000002.1"/>
</dbReference>
<feature type="domain" description="Spermatogenesis-associated protein 20-like TRX" evidence="1">
    <location>
        <begin position="35"/>
        <end position="156"/>
    </location>
</feature>
<reference evidence="2 3" key="1">
    <citation type="submission" date="2019-09" db="EMBL/GenBank/DDBJ databases">
        <title>Draft genome sequence of Ginsengibacter sp. BR5-29.</title>
        <authorList>
            <person name="Im W.-T."/>
        </authorList>
    </citation>
    <scope>NUCLEOTIDE SEQUENCE [LARGE SCALE GENOMIC DNA]</scope>
    <source>
        <strain evidence="2 3">BR5-29</strain>
    </source>
</reference>